<dbReference type="SUPFAM" id="SSF51445">
    <property type="entry name" value="(Trans)glycosidases"/>
    <property type="match status" value="1"/>
</dbReference>
<dbReference type="PROSITE" id="PS51677">
    <property type="entry name" value="NODB"/>
    <property type="match status" value="1"/>
</dbReference>
<dbReference type="Gene3D" id="3.20.20.370">
    <property type="entry name" value="Glycoside hydrolase/deacetylase"/>
    <property type="match status" value="1"/>
</dbReference>
<keyword evidence="8" id="KW-0812">Transmembrane</keyword>
<dbReference type="Proteomes" id="UP001226762">
    <property type="component" value="Unassembled WGS sequence"/>
</dbReference>
<keyword evidence="5 10" id="KW-0328">Glycosyltransferase</keyword>
<proteinExistence type="inferred from homology"/>
<dbReference type="InterPro" id="IPR011330">
    <property type="entry name" value="Glyco_hydro/deAcase_b/a-brl"/>
</dbReference>
<keyword evidence="11" id="KW-1185">Reference proteome</keyword>
<dbReference type="InterPro" id="IPR029070">
    <property type="entry name" value="Chitinase_insertion_sf"/>
</dbReference>
<dbReference type="Gene3D" id="3.90.550.10">
    <property type="entry name" value="Spore Coat Polysaccharide Biosynthesis Protein SpsA, Chain A"/>
    <property type="match status" value="1"/>
</dbReference>
<dbReference type="Pfam" id="PF01522">
    <property type="entry name" value="Polysacc_deac_1"/>
    <property type="match status" value="1"/>
</dbReference>
<evidence type="ECO:0000256" key="3">
    <source>
        <dbReference type="ARBA" id="ARBA00010973"/>
    </source>
</evidence>
<keyword evidence="8" id="KW-0472">Membrane</keyword>
<dbReference type="InterPro" id="IPR001173">
    <property type="entry name" value="Glyco_trans_2-like"/>
</dbReference>
<evidence type="ECO:0000256" key="7">
    <source>
        <dbReference type="ARBA" id="ARBA00032976"/>
    </source>
</evidence>
<comment type="function">
    <text evidence="1">Is involved in generating a small heat-stable compound (Nod), an acylated oligomer of N-acetylglucosamine, that stimulates mitosis in various plant protoplasts.</text>
</comment>
<feature type="transmembrane region" description="Helical" evidence="8">
    <location>
        <begin position="716"/>
        <end position="735"/>
    </location>
</feature>
<comment type="similarity">
    <text evidence="3">Belongs to the polysaccharide deacetylase family.</text>
</comment>
<evidence type="ECO:0000256" key="2">
    <source>
        <dbReference type="ARBA" id="ARBA00006739"/>
    </source>
</evidence>
<dbReference type="PANTHER" id="PTHR43630">
    <property type="entry name" value="POLY-BETA-1,6-N-ACETYL-D-GLUCOSAMINE SYNTHASE"/>
    <property type="match status" value="1"/>
</dbReference>
<reference evidence="10" key="1">
    <citation type="submission" date="2022-07" db="EMBL/GenBank/DDBJ databases">
        <authorList>
            <person name="Otstavnykh N."/>
            <person name="Isaeva M."/>
            <person name="Bystritskaya E."/>
        </authorList>
    </citation>
    <scope>NUCLEOTIDE SEQUENCE</scope>
    <source>
        <strain evidence="10">KCTC 52189</strain>
    </source>
</reference>
<dbReference type="Gene3D" id="3.10.50.10">
    <property type="match status" value="1"/>
</dbReference>
<protein>
    <recommendedName>
        <fullName evidence="4">Chitooligosaccharide deacetylase</fullName>
    </recommendedName>
    <alternativeName>
        <fullName evidence="7">Nodulation protein B</fullName>
    </alternativeName>
</protein>
<dbReference type="GO" id="GO:0005975">
    <property type="term" value="P:carbohydrate metabolic process"/>
    <property type="evidence" value="ECO:0007669"/>
    <property type="project" value="InterPro"/>
</dbReference>
<dbReference type="InterPro" id="IPR029044">
    <property type="entry name" value="Nucleotide-diphossugar_trans"/>
</dbReference>
<evidence type="ECO:0000313" key="11">
    <source>
        <dbReference type="Proteomes" id="UP001226762"/>
    </source>
</evidence>
<dbReference type="AlphaFoldDB" id="A0AAE3WG42"/>
<evidence type="ECO:0000256" key="6">
    <source>
        <dbReference type="ARBA" id="ARBA00022679"/>
    </source>
</evidence>
<dbReference type="Gene3D" id="3.20.20.80">
    <property type="entry name" value="Glycosidases"/>
    <property type="match status" value="1"/>
</dbReference>
<dbReference type="PANTHER" id="PTHR43630:SF1">
    <property type="entry name" value="POLY-BETA-1,6-N-ACETYL-D-GLUCOSAMINE SYNTHASE"/>
    <property type="match status" value="1"/>
</dbReference>
<keyword evidence="8" id="KW-1133">Transmembrane helix</keyword>
<feature type="transmembrane region" description="Helical" evidence="8">
    <location>
        <begin position="997"/>
        <end position="1020"/>
    </location>
</feature>
<dbReference type="Pfam" id="PF00535">
    <property type="entry name" value="Glycos_transf_2"/>
    <property type="match status" value="1"/>
</dbReference>
<feature type="domain" description="NodB homology" evidence="9">
    <location>
        <begin position="485"/>
        <end position="674"/>
    </location>
</feature>
<organism evidence="10 11">
    <name type="scientific">Marimonas arenosa</name>
    <dbReference type="NCBI Taxonomy" id="1795305"/>
    <lineage>
        <taxon>Bacteria</taxon>
        <taxon>Pseudomonadati</taxon>
        <taxon>Pseudomonadota</taxon>
        <taxon>Alphaproteobacteria</taxon>
        <taxon>Rhodobacterales</taxon>
        <taxon>Paracoccaceae</taxon>
        <taxon>Marimonas</taxon>
    </lineage>
</organism>
<dbReference type="CDD" id="cd06423">
    <property type="entry name" value="CESA_like"/>
    <property type="match status" value="1"/>
</dbReference>
<name>A0AAE3WG42_9RHOB</name>
<evidence type="ECO:0000256" key="1">
    <source>
        <dbReference type="ARBA" id="ARBA00003236"/>
    </source>
</evidence>
<feature type="transmembrane region" description="Helical" evidence="8">
    <location>
        <begin position="1040"/>
        <end position="1061"/>
    </location>
</feature>
<evidence type="ECO:0000259" key="9">
    <source>
        <dbReference type="PROSITE" id="PS51677"/>
    </source>
</evidence>
<dbReference type="EMBL" id="JANHAX010000006">
    <property type="protein sequence ID" value="MDQ2091800.1"/>
    <property type="molecule type" value="Genomic_DNA"/>
</dbReference>
<comment type="caution">
    <text evidence="10">The sequence shown here is derived from an EMBL/GenBank/DDBJ whole genome shotgun (WGS) entry which is preliminary data.</text>
</comment>
<sequence>MRRLFLLASSVLLVWSVLFFGRSFPISGFIEEVRLWWTIESLNQSESEHHGDAEDHEAGDHHAHRGFFVRAAFAQGLEETTCRNAPNTPFAAFADTGANRYFGHVPTELEWAPLSLKKSCGTLSVLVPDWITIETAPEIAEHGLRVTPADPSVREAIETYRRTTDTPPLLMPTVLLETGYDVDHFLAQLSKPTTTDKITGDLLATAEAFDAAGLCLDFKQLDAKQLQTLAPVFNSVSARLHEAGRQSCIVLSARQSIWENRALMQAFDTVILKAFREPWIGSPPGPLAAEAWFEDLAERALAAIGPDRLTIAIGSFAAEWTTRQPLPETLPVVEAWKRIGGAGAELSFSPEIGNSFSSYRDKSRSSHKVWLLDAASAHNAILTLEGLGIRNIALWSLGREDPGIWKVLANETRDPTALRSDLSDLRFSNYVSYRGEGPFLRVVSRPRSGFREVDVDPVTGRITAATYRQMPRPYELERYGQAPASKLVLTFDDGPDPVYTTAILDTLKTTQTPGAFFVVGSRVMEEPGLLNRMIAEGHEVGSHTFSHPRMDQISHSRTELEHGMMAKLIAGYSGHKTLLYREPFLRAGGPIEESRVRSLEWVQSEGGIISGMDIVPKDWTGMSSEAIVDYVVGEVNNGGGNVILLHDGGEDRTATVEALPLIIRDLRAQGYEFTTLSDLLGTTRADLMPEVSGRWLVFDRLSFEFLSVTWFSLETVFWTVLGIGVIRMLIILVLAHRRQRVPPIDPGFEPKVTVVIPAFNEEHAIRRCITSVLASDYSNFDIVVIDDGSQDETFDEVLRFRNNPRVHIYAQLNQGKWAALNAAVANTSSEILVCIDADTEIEPQAIGHLVRQFANPRVGAVAGKITVANRRNLLTRLQALEYVTAQNFDRRAFDLVNGILVVPGAVGAWRTAAVREAGRYRNDTLTEDADLTIAVNRAGYRVTYEDRAVAFTRAPETVRQLLGQRLRWSLGMFQCAWKHKSAFFERRAVGLMSIPDMLIFGYLFPLLAPIADAFVLLLLYKTFAGTWSGDIGTAVSDTPTYLIWAYMILPLLDLFVAAYALKTDKRESMHLLWLFPFQRFFYRQLLYFSVYRSVLRAVTGRLAGWGRVSRRERFQLWRRAA</sequence>
<evidence type="ECO:0000256" key="4">
    <source>
        <dbReference type="ARBA" id="ARBA00020071"/>
    </source>
</evidence>
<comment type="similarity">
    <text evidence="2">Belongs to the glycosyltransferase 2 family.</text>
</comment>
<dbReference type="InterPro" id="IPR002509">
    <property type="entry name" value="NODB_dom"/>
</dbReference>
<keyword evidence="6 10" id="KW-0808">Transferase</keyword>
<dbReference type="GO" id="GO:0016810">
    <property type="term" value="F:hydrolase activity, acting on carbon-nitrogen (but not peptide) bonds"/>
    <property type="evidence" value="ECO:0007669"/>
    <property type="project" value="InterPro"/>
</dbReference>
<dbReference type="SUPFAM" id="SSF53448">
    <property type="entry name" value="Nucleotide-diphospho-sugar transferases"/>
    <property type="match status" value="1"/>
</dbReference>
<reference evidence="10" key="2">
    <citation type="submission" date="2023-02" db="EMBL/GenBank/DDBJ databases">
        <title>'Rhodoalgimonas zhirmunskyi' gen. nov., isolated from a red alga.</title>
        <authorList>
            <person name="Nedashkovskaya O.I."/>
            <person name="Otstavnykh N.Y."/>
            <person name="Bystritskaya E.P."/>
            <person name="Balabanova L.A."/>
            <person name="Isaeva M.P."/>
        </authorList>
    </citation>
    <scope>NUCLEOTIDE SEQUENCE</scope>
    <source>
        <strain evidence="10">KCTC 52189</strain>
    </source>
</reference>
<dbReference type="GO" id="GO:0016757">
    <property type="term" value="F:glycosyltransferase activity"/>
    <property type="evidence" value="ECO:0007669"/>
    <property type="project" value="UniProtKB-KW"/>
</dbReference>
<gene>
    <name evidence="10" type="ORF">NO357_18005</name>
</gene>
<dbReference type="SUPFAM" id="SSF88713">
    <property type="entry name" value="Glycoside hydrolase/deacetylase"/>
    <property type="match status" value="1"/>
</dbReference>
<evidence type="ECO:0000256" key="5">
    <source>
        <dbReference type="ARBA" id="ARBA00022676"/>
    </source>
</evidence>
<evidence type="ECO:0000313" key="10">
    <source>
        <dbReference type="EMBL" id="MDQ2091800.1"/>
    </source>
</evidence>
<evidence type="ECO:0000256" key="8">
    <source>
        <dbReference type="SAM" id="Phobius"/>
    </source>
</evidence>
<accession>A0AAE3WG42</accession>
<dbReference type="InterPro" id="IPR017853">
    <property type="entry name" value="GH"/>
</dbReference>